<dbReference type="EMBL" id="PYGB01000015">
    <property type="protein sequence ID" value="PSK81549.1"/>
    <property type="molecule type" value="Genomic_DNA"/>
</dbReference>
<evidence type="ECO:0000313" key="4">
    <source>
        <dbReference type="Proteomes" id="UP000240624"/>
    </source>
</evidence>
<evidence type="ECO:0000313" key="2">
    <source>
        <dbReference type="EMBL" id="SLN67117.1"/>
    </source>
</evidence>
<sequence>MEIWPSRISCRLGQRAGCAAGPVADVSSCLSKDEEFGASGSNCLVLLGAGVRETSASNCFKRLKSSDLGIVSFLQHINHFGGEGLSVINRFFDTVHFRRVEIAQAGAGIVQ</sequence>
<dbReference type="Proteomes" id="UP000193495">
    <property type="component" value="Unassembled WGS sequence"/>
</dbReference>
<keyword evidence="4" id="KW-1185">Reference proteome</keyword>
<accession>A0A1X7A0J3</accession>
<dbReference type="AlphaFoldDB" id="A0A1X7A0J3"/>
<dbReference type="EMBL" id="FWFY01000013">
    <property type="protein sequence ID" value="SLN67117.1"/>
    <property type="molecule type" value="Genomic_DNA"/>
</dbReference>
<protein>
    <submittedName>
        <fullName evidence="2">Uncharacterized protein</fullName>
    </submittedName>
</protein>
<dbReference type="Proteomes" id="UP000240624">
    <property type="component" value="Unassembled WGS sequence"/>
</dbReference>
<gene>
    <name evidence="1" type="ORF">CLV79_11517</name>
    <name evidence="2" type="ORF">LOS8367_03340</name>
</gene>
<organism evidence="2 3">
    <name type="scientific">Limimaricola soesokkakensis</name>
    <dbReference type="NCBI Taxonomy" id="1343159"/>
    <lineage>
        <taxon>Bacteria</taxon>
        <taxon>Pseudomonadati</taxon>
        <taxon>Pseudomonadota</taxon>
        <taxon>Alphaproteobacteria</taxon>
        <taxon>Rhodobacterales</taxon>
        <taxon>Paracoccaceae</taxon>
        <taxon>Limimaricola</taxon>
    </lineage>
</organism>
<evidence type="ECO:0000313" key="3">
    <source>
        <dbReference type="Proteomes" id="UP000193495"/>
    </source>
</evidence>
<name>A0A1X7A0J3_9RHOB</name>
<evidence type="ECO:0000313" key="1">
    <source>
        <dbReference type="EMBL" id="PSK81549.1"/>
    </source>
</evidence>
<proteinExistence type="predicted"/>
<reference evidence="1 4" key="2">
    <citation type="submission" date="2018-03" db="EMBL/GenBank/DDBJ databases">
        <title>Genomic Encyclopedia of Archaeal and Bacterial Type Strains, Phase II (KMG-II): from individual species to whole genera.</title>
        <authorList>
            <person name="Goeker M."/>
        </authorList>
    </citation>
    <scope>NUCLEOTIDE SEQUENCE [LARGE SCALE GENOMIC DNA]</scope>
    <source>
        <strain evidence="1 4">DSM 29956</strain>
    </source>
</reference>
<reference evidence="2 3" key="1">
    <citation type="submission" date="2017-03" db="EMBL/GenBank/DDBJ databases">
        <authorList>
            <person name="Afonso C.L."/>
            <person name="Miller P.J."/>
            <person name="Scott M.A."/>
            <person name="Spackman E."/>
            <person name="Goraichik I."/>
            <person name="Dimitrov K.M."/>
            <person name="Suarez D.L."/>
            <person name="Swayne D.E."/>
        </authorList>
    </citation>
    <scope>NUCLEOTIDE SEQUENCE [LARGE SCALE GENOMIC DNA]</scope>
    <source>
        <strain evidence="2 3">CECT 8367</strain>
    </source>
</reference>